<dbReference type="Pfam" id="PF03159">
    <property type="entry name" value="XRN_N"/>
    <property type="match status" value="1"/>
</dbReference>
<gene>
    <name evidence="5" type="ORF">Agub_g14812</name>
</gene>
<evidence type="ECO:0000256" key="2">
    <source>
        <dbReference type="SAM" id="Coils"/>
    </source>
</evidence>
<protein>
    <recommendedName>
        <fullName evidence="4">Xrn1 N-terminal domain-containing protein</fullName>
    </recommendedName>
</protein>
<dbReference type="Gene3D" id="3.40.50.12390">
    <property type="match status" value="1"/>
</dbReference>
<sequence>MIAVDGPAPLAKLITQRERRKKTGRSVSEGETLTGAAITPGTTFMLDLTHSLTYFCCVKMSSRRFRHLVFELSDGTVKGEGEVKVLGRLARHWYPEDPEDTHVILGDDADLVLMALTSYKENLYVANSGLNDGRLDRRTPVFSVNLLHQQWAAGMLAEVVRGGQVPLPSALLHAKLDLTLIAILSKGNDYLPGAKGVALDGSGRSGLWRTYQRAVSSPTSACPLGPRASLTLIDPATGTPMLDAAALAALLKLAGVGGGGGGGGGAGGGGRDAEDVAAGGGLAPKPPADPRVYLYGCVWLLTMYLTGQCPDYRFYYDGLAPTASSLRAACEAAVAAGNPHLSLASFGPTDPRATMPLLPVACALALLPANCRHLAAPCVRHLMDGGNGSSGSSQDDVAGTSSDEGSGNGNGRSIAVVAVATAAATATVTHQHQPQQPHQHQALDGDVYELLYGECTECLHHSSEAARLQRLVASTKQAVSLAAGRLDAVQRGTAPVGEPDEQQLQRELSEAEAKYEAAKSQARLMEQRRRRHITSAHPYRRFPVEKLEQVAEAVLAARPISPGERPATAFGRPLLLRAFDSKPEAASFVRSASAPNLAIALPHQHQQHRNASSMAHLPSHPQRPHQHQQRQSYPHQQQQYQQPQLPPRSSDFALLFVPPPPPFKVDRDSYFAAMVRQEVLYDEYDSGRPLQLRLAPPQQGEAVQYLLSSQLPDAYEMQKMAAATATTT</sequence>
<feature type="compositionally biased region" description="Low complexity" evidence="3">
    <location>
        <begin position="629"/>
        <end position="643"/>
    </location>
</feature>
<keyword evidence="2" id="KW-0175">Coiled coil</keyword>
<dbReference type="GO" id="GO:0003723">
    <property type="term" value="F:RNA binding"/>
    <property type="evidence" value="ECO:0007669"/>
    <property type="project" value="TreeGrafter"/>
</dbReference>
<feature type="non-terminal residue" evidence="5">
    <location>
        <position position="1"/>
    </location>
</feature>
<dbReference type="PANTHER" id="PTHR12341">
    <property type="entry name" value="5'-&gt;3' EXORIBONUCLEASE"/>
    <property type="match status" value="1"/>
</dbReference>
<name>A0AAD3E3Q7_9CHLO</name>
<evidence type="ECO:0000259" key="4">
    <source>
        <dbReference type="Pfam" id="PF03159"/>
    </source>
</evidence>
<dbReference type="GO" id="GO:0005634">
    <property type="term" value="C:nucleus"/>
    <property type="evidence" value="ECO:0007669"/>
    <property type="project" value="TreeGrafter"/>
</dbReference>
<proteinExistence type="inferred from homology"/>
<keyword evidence="6" id="KW-1185">Reference proteome</keyword>
<feature type="domain" description="Xrn1 N-terminal" evidence="4">
    <location>
        <begin position="1"/>
        <end position="125"/>
    </location>
</feature>
<feature type="region of interest" description="Disordered" evidence="3">
    <location>
        <begin position="603"/>
        <end position="651"/>
    </location>
</feature>
<dbReference type="EMBL" id="BMAR01000060">
    <property type="protein sequence ID" value="GFR52277.1"/>
    <property type="molecule type" value="Genomic_DNA"/>
</dbReference>
<dbReference type="GO" id="GO:0000956">
    <property type="term" value="P:nuclear-transcribed mRNA catabolic process"/>
    <property type="evidence" value="ECO:0007669"/>
    <property type="project" value="TreeGrafter"/>
</dbReference>
<evidence type="ECO:0000313" key="6">
    <source>
        <dbReference type="Proteomes" id="UP001054857"/>
    </source>
</evidence>
<accession>A0AAD3E3Q7</accession>
<feature type="region of interest" description="Disordered" evidence="3">
    <location>
        <begin position="386"/>
        <end position="411"/>
    </location>
</feature>
<evidence type="ECO:0000313" key="5">
    <source>
        <dbReference type="EMBL" id="GFR52277.1"/>
    </source>
</evidence>
<organism evidence="5 6">
    <name type="scientific">Astrephomene gubernaculifera</name>
    <dbReference type="NCBI Taxonomy" id="47775"/>
    <lineage>
        <taxon>Eukaryota</taxon>
        <taxon>Viridiplantae</taxon>
        <taxon>Chlorophyta</taxon>
        <taxon>core chlorophytes</taxon>
        <taxon>Chlorophyceae</taxon>
        <taxon>CS clade</taxon>
        <taxon>Chlamydomonadales</taxon>
        <taxon>Astrephomenaceae</taxon>
        <taxon>Astrephomene</taxon>
    </lineage>
</organism>
<feature type="coiled-coil region" evidence="2">
    <location>
        <begin position="501"/>
        <end position="528"/>
    </location>
</feature>
<dbReference type="GO" id="GO:0004534">
    <property type="term" value="F:5'-3' RNA exonuclease activity"/>
    <property type="evidence" value="ECO:0007669"/>
    <property type="project" value="TreeGrafter"/>
</dbReference>
<comment type="caution">
    <text evidence="5">The sequence shown here is derived from an EMBL/GenBank/DDBJ whole genome shotgun (WGS) entry which is preliminary data.</text>
</comment>
<dbReference type="InterPro" id="IPR027073">
    <property type="entry name" value="5_3_exoribonuclease"/>
</dbReference>
<comment type="similarity">
    <text evidence="1">Belongs to the 5'-3' exonuclease family.</text>
</comment>
<dbReference type="InterPro" id="IPR004859">
    <property type="entry name" value="Xrn1_N"/>
</dbReference>
<dbReference type="AlphaFoldDB" id="A0AAD3E3Q7"/>
<dbReference type="PANTHER" id="PTHR12341:SF7">
    <property type="entry name" value="5'-3' EXORIBONUCLEASE 1"/>
    <property type="match status" value="1"/>
</dbReference>
<dbReference type="Proteomes" id="UP001054857">
    <property type="component" value="Unassembled WGS sequence"/>
</dbReference>
<evidence type="ECO:0000256" key="1">
    <source>
        <dbReference type="ARBA" id="ARBA00038299"/>
    </source>
</evidence>
<reference evidence="5 6" key="1">
    <citation type="journal article" date="2021" name="Sci. Rep.">
        <title>Genome sequencing of the multicellular alga Astrephomene provides insights into convergent evolution of germ-soma differentiation.</title>
        <authorList>
            <person name="Yamashita S."/>
            <person name="Yamamoto K."/>
            <person name="Matsuzaki R."/>
            <person name="Suzuki S."/>
            <person name="Yamaguchi H."/>
            <person name="Hirooka S."/>
            <person name="Minakuchi Y."/>
            <person name="Miyagishima S."/>
            <person name="Kawachi M."/>
            <person name="Toyoda A."/>
            <person name="Nozaki H."/>
        </authorList>
    </citation>
    <scope>NUCLEOTIDE SEQUENCE [LARGE SCALE GENOMIC DNA]</scope>
    <source>
        <strain evidence="5 6">NIES-4017</strain>
    </source>
</reference>
<evidence type="ECO:0000256" key="3">
    <source>
        <dbReference type="SAM" id="MobiDB-lite"/>
    </source>
</evidence>